<accession>A0ABS4W6F9</accession>
<sequence>MSGGSRRSHANQVTVVPSVIGRLSNDAHDMVLDAGLLPFCLPERPTCGCPVTRVVGQRPEPQKPVLRGNRVCFWLGPDVRDPWDGEPCGRVL</sequence>
<proteinExistence type="predicted"/>
<evidence type="ECO:0000313" key="1">
    <source>
        <dbReference type="EMBL" id="MBP2371781.1"/>
    </source>
</evidence>
<dbReference type="Proteomes" id="UP001519295">
    <property type="component" value="Unassembled WGS sequence"/>
</dbReference>
<gene>
    <name evidence="1" type="ORF">JOF36_007554</name>
</gene>
<dbReference type="EMBL" id="JAGINU010000004">
    <property type="protein sequence ID" value="MBP2371781.1"/>
    <property type="molecule type" value="Genomic_DNA"/>
</dbReference>
<keyword evidence="2" id="KW-1185">Reference proteome</keyword>
<comment type="caution">
    <text evidence="1">The sequence shown here is derived from an EMBL/GenBank/DDBJ whole genome shotgun (WGS) entry which is preliminary data.</text>
</comment>
<reference evidence="1 2" key="1">
    <citation type="submission" date="2021-03" db="EMBL/GenBank/DDBJ databases">
        <title>Sequencing the genomes of 1000 actinobacteria strains.</title>
        <authorList>
            <person name="Klenk H.-P."/>
        </authorList>
    </citation>
    <scope>NUCLEOTIDE SEQUENCE [LARGE SCALE GENOMIC DNA]</scope>
    <source>
        <strain evidence="1 2">DSM 45256</strain>
    </source>
</reference>
<protein>
    <submittedName>
        <fullName evidence="1">Beta-lactam-binding protein with PASTA domain</fullName>
    </submittedName>
</protein>
<organism evidence="1 2">
    <name type="scientific">Pseudonocardia parietis</name>
    <dbReference type="NCBI Taxonomy" id="570936"/>
    <lineage>
        <taxon>Bacteria</taxon>
        <taxon>Bacillati</taxon>
        <taxon>Actinomycetota</taxon>
        <taxon>Actinomycetes</taxon>
        <taxon>Pseudonocardiales</taxon>
        <taxon>Pseudonocardiaceae</taxon>
        <taxon>Pseudonocardia</taxon>
    </lineage>
</organism>
<evidence type="ECO:0000313" key="2">
    <source>
        <dbReference type="Proteomes" id="UP001519295"/>
    </source>
</evidence>
<name>A0ABS4W6F9_9PSEU</name>